<dbReference type="InterPro" id="IPR046341">
    <property type="entry name" value="SET_dom_sf"/>
</dbReference>
<evidence type="ECO:0000313" key="2">
    <source>
        <dbReference type="EMBL" id="KKY27255.1"/>
    </source>
</evidence>
<dbReference type="SMART" id="SM00317">
    <property type="entry name" value="SET"/>
    <property type="match status" value="1"/>
</dbReference>
<protein>
    <submittedName>
        <fullName evidence="2">Putative set domain-containing protein</fullName>
    </submittedName>
</protein>
<evidence type="ECO:0000313" key="3">
    <source>
        <dbReference type="Proteomes" id="UP000053317"/>
    </source>
</evidence>
<feature type="domain" description="SET" evidence="1">
    <location>
        <begin position="59"/>
        <end position="193"/>
    </location>
</feature>
<dbReference type="Pfam" id="PF00856">
    <property type="entry name" value="SET"/>
    <property type="match status" value="1"/>
</dbReference>
<keyword evidence="3" id="KW-1185">Reference proteome</keyword>
<accession>A0A0G2HFK8</accession>
<comment type="caution">
    <text evidence="2">The sequence shown here is derived from an EMBL/GenBank/DDBJ whole genome shotgun (WGS) entry which is preliminary data.</text>
</comment>
<name>A0A0G2HFK8_PHACM</name>
<organism evidence="2 3">
    <name type="scientific">Phaeomoniella chlamydospora</name>
    <name type="common">Phaeoacremonium chlamydosporum</name>
    <dbReference type="NCBI Taxonomy" id="158046"/>
    <lineage>
        <taxon>Eukaryota</taxon>
        <taxon>Fungi</taxon>
        <taxon>Dikarya</taxon>
        <taxon>Ascomycota</taxon>
        <taxon>Pezizomycotina</taxon>
        <taxon>Eurotiomycetes</taxon>
        <taxon>Chaetothyriomycetidae</taxon>
        <taxon>Phaeomoniellales</taxon>
        <taxon>Phaeomoniellaceae</taxon>
        <taxon>Phaeomoniella</taxon>
    </lineage>
</organism>
<dbReference type="OrthoDB" id="5792673at2759"/>
<dbReference type="SUPFAM" id="SSF82199">
    <property type="entry name" value="SET domain"/>
    <property type="match status" value="1"/>
</dbReference>
<dbReference type="Gene3D" id="2.170.270.10">
    <property type="entry name" value="SET domain"/>
    <property type="match status" value="1"/>
</dbReference>
<dbReference type="PROSITE" id="PS50280">
    <property type="entry name" value="SET"/>
    <property type="match status" value="1"/>
</dbReference>
<reference evidence="2 3" key="1">
    <citation type="submission" date="2015-05" db="EMBL/GenBank/DDBJ databases">
        <title>Distinctive expansion of gene families associated with plant cell wall degradation and secondary metabolism in the genomes of grapevine trunk pathogens.</title>
        <authorList>
            <person name="Lawrence D.P."/>
            <person name="Travadon R."/>
            <person name="Rolshausen P.E."/>
            <person name="Baumgartner K."/>
        </authorList>
    </citation>
    <scope>NUCLEOTIDE SEQUENCE [LARGE SCALE GENOMIC DNA]</scope>
    <source>
        <strain evidence="2">UCRPC4</strain>
    </source>
</reference>
<dbReference type="Proteomes" id="UP000053317">
    <property type="component" value="Unassembled WGS sequence"/>
</dbReference>
<evidence type="ECO:0000259" key="1">
    <source>
        <dbReference type="PROSITE" id="PS50280"/>
    </source>
</evidence>
<dbReference type="AlphaFoldDB" id="A0A0G2HFK8"/>
<proteinExistence type="predicted"/>
<dbReference type="EMBL" id="LCWF01000026">
    <property type="protein sequence ID" value="KKY27255.1"/>
    <property type="molecule type" value="Genomic_DNA"/>
</dbReference>
<dbReference type="InterPro" id="IPR001214">
    <property type="entry name" value="SET_dom"/>
</dbReference>
<reference evidence="2 3" key="2">
    <citation type="submission" date="2015-05" db="EMBL/GenBank/DDBJ databases">
        <authorList>
            <person name="Morales-Cruz A."/>
            <person name="Amrine K.C."/>
            <person name="Cantu D."/>
        </authorList>
    </citation>
    <scope>NUCLEOTIDE SEQUENCE [LARGE SCALE GENOMIC DNA]</scope>
    <source>
        <strain evidence="2">UCRPC4</strain>
    </source>
</reference>
<sequence>MPSSTTLPKSWPRGVTYLLKPQYGRYVNQDQLISVLDSSTSVPTTTTITGTKASSGPCPLVKVTKIQDKTHPAFDEFGLFANRHLPPDTFILFYLGFVHGTEDVDETSNYDLSLDAQQGIGIDATKMGNEARFINDYRGIRDAGPNAEFRDCWVDVGGGRREKRIGVYVLSAGKSGKRANGIGKGEEILVSYGKGFWSHRVQS</sequence>
<gene>
    <name evidence="2" type="ORF">UCRPC4_g01156</name>
</gene>